<evidence type="ECO:0000256" key="1">
    <source>
        <dbReference type="SAM" id="Phobius"/>
    </source>
</evidence>
<feature type="transmembrane region" description="Helical" evidence="1">
    <location>
        <begin position="69"/>
        <end position="88"/>
    </location>
</feature>
<evidence type="ECO:0000313" key="2">
    <source>
        <dbReference type="EMBL" id="AHJ62895.1"/>
    </source>
</evidence>
<gene>
    <name evidence="2" type="ORF">GbCGDNIH3_1080</name>
    <name evidence="3" type="ORF">GbCGDNIH9_1080</name>
</gene>
<dbReference type="AlphaFoldDB" id="A0AAC9K9Z0"/>
<keyword evidence="1" id="KW-0472">Membrane</keyword>
<evidence type="ECO:0000313" key="3">
    <source>
        <dbReference type="EMBL" id="APH54359.1"/>
    </source>
</evidence>
<dbReference type="RefSeq" id="WP_011631787.1">
    <property type="nucleotide sequence ID" value="NZ_CP003181.2"/>
</dbReference>
<feature type="transmembrane region" description="Helical" evidence="1">
    <location>
        <begin position="199"/>
        <end position="218"/>
    </location>
</feature>
<dbReference type="EMBL" id="CP018191">
    <property type="protein sequence ID" value="APH54359.1"/>
    <property type="molecule type" value="Genomic_DNA"/>
</dbReference>
<evidence type="ECO:0000313" key="4">
    <source>
        <dbReference type="Proteomes" id="UP000019438"/>
    </source>
</evidence>
<dbReference type="Proteomes" id="UP000019438">
    <property type="component" value="Chromosome"/>
</dbReference>
<feature type="transmembrane region" description="Helical" evidence="1">
    <location>
        <begin position="172"/>
        <end position="193"/>
    </location>
</feature>
<name>A0AAC9K9Z0_9PROT</name>
<dbReference type="PANTHER" id="PTHR37314:SF4">
    <property type="entry name" value="UPF0700 TRANSMEMBRANE PROTEIN YOAK"/>
    <property type="match status" value="1"/>
</dbReference>
<dbReference type="Proteomes" id="UP000182373">
    <property type="component" value="Chromosome"/>
</dbReference>
<dbReference type="PANTHER" id="PTHR37314">
    <property type="entry name" value="SLR0142 PROTEIN"/>
    <property type="match status" value="1"/>
</dbReference>
<accession>A0AAC9K9Z0</accession>
<dbReference type="InterPro" id="IPR010699">
    <property type="entry name" value="DUF1275"/>
</dbReference>
<keyword evidence="1" id="KW-0812">Transmembrane</keyword>
<dbReference type="OMA" id="TIQIVPW"/>
<reference evidence="5" key="2">
    <citation type="submission" date="2016-11" db="EMBL/GenBank/DDBJ databases">
        <title>Comparative genomic and phenotypic analysis of Granulibacter bethesdensis clinical isolates from patients with chronic granulomatous disease.</title>
        <authorList>
            <person name="Zarember K.A."/>
            <person name="Porcella S.F."/>
            <person name="Chu J."/>
            <person name="Ding L."/>
            <person name="Dahlstrom E."/>
            <person name="Barbian K."/>
            <person name="Martens C."/>
            <person name="Sykora L."/>
            <person name="Kramer S."/>
            <person name="Pettinato A.M."/>
            <person name="Hong H."/>
            <person name="Wald G."/>
            <person name="Berg L.J."/>
            <person name="Rogge L.S."/>
            <person name="Greenberg D.E."/>
            <person name="Falcone E.L."/>
            <person name="Neves J.F."/>
            <person name="Simoes M.J."/>
            <person name="Casal M."/>
            <person name="Rodriguez-Lopez F.C."/>
            <person name="Zelazny A."/>
            <person name="Gallin J.I."/>
            <person name="Holland S.M."/>
        </authorList>
    </citation>
    <scope>NUCLEOTIDE SEQUENCE [LARGE SCALE GENOMIC DNA]</scope>
    <source>
        <strain evidence="5">NIH9.1</strain>
    </source>
</reference>
<keyword evidence="1" id="KW-1133">Transmembrane helix</keyword>
<dbReference type="EMBL" id="CP003181">
    <property type="protein sequence ID" value="AHJ62895.1"/>
    <property type="molecule type" value="Genomic_DNA"/>
</dbReference>
<dbReference type="KEGG" id="gbc:GbCGDNIH3_1080"/>
<reference evidence="3" key="3">
    <citation type="submission" date="2017-08" db="EMBL/GenBank/DDBJ databases">
        <title>Comparative genomic and phenotypic analysis of Granulibacter bethesdensis clinical isolates from patients with chronic granulomatous disease.</title>
        <authorList>
            <person name="Zarember K.A."/>
            <person name="Porcella S.F."/>
            <person name="Chu J."/>
            <person name="Ding L."/>
            <person name="Dahlstrom E."/>
            <person name="Barbian K."/>
            <person name="Martens C."/>
            <person name="Sykora L."/>
            <person name="Kramer S."/>
            <person name="Pettinato A.M."/>
            <person name="Hong H."/>
            <person name="Wald G."/>
            <person name="Berg L.J."/>
            <person name="Rogge L.S."/>
            <person name="Greenberg D.E."/>
            <person name="Falcone E.L."/>
            <person name="Neves J.F."/>
            <person name="Simoes M.J."/>
            <person name="Casal M."/>
            <person name="Rodriguez-Lopez F.C."/>
            <person name="Zelazny A.M."/>
            <person name="Gallin J.I."/>
            <person name="Holland S.M."/>
        </authorList>
    </citation>
    <scope>NUCLEOTIDE SEQUENCE</scope>
    <source>
        <strain evidence="2">NIH3.1</strain>
        <strain evidence="3">NIH9.1</strain>
    </source>
</reference>
<dbReference type="GeneID" id="69745339"/>
<reference evidence="4" key="1">
    <citation type="submission" date="2012-06" db="EMBL/GenBank/DDBJ databases">
        <title>Genome analysis of multiple Granulibacter bethesdensis isolates demonstrates substantial genome diversity.</title>
        <authorList>
            <person name="Greenberg D.E."/>
            <person name="Porcella S.F."/>
            <person name="Zarember K."/>
            <person name="Zelazny A.M."/>
            <person name="Bruno D."/>
            <person name="Martens C."/>
            <person name="Barbian K.D."/>
            <person name="Jaske E."/>
            <person name="Holland S.M."/>
        </authorList>
    </citation>
    <scope>NUCLEOTIDE SEQUENCE [LARGE SCALE GENOMIC DNA]</scope>
    <source>
        <strain evidence="4">CGDNIH3</strain>
    </source>
</reference>
<proteinExistence type="predicted"/>
<organism evidence="3 5">
    <name type="scientific">Granulibacter bethesdensis</name>
    <dbReference type="NCBI Taxonomy" id="364410"/>
    <lineage>
        <taxon>Bacteria</taxon>
        <taxon>Pseudomonadati</taxon>
        <taxon>Pseudomonadota</taxon>
        <taxon>Alphaproteobacteria</taxon>
        <taxon>Acetobacterales</taxon>
        <taxon>Acetobacteraceae</taxon>
        <taxon>Granulibacter</taxon>
    </lineage>
</organism>
<dbReference type="Pfam" id="PF06912">
    <property type="entry name" value="DUF1275"/>
    <property type="match status" value="1"/>
</dbReference>
<feature type="transmembrane region" description="Helical" evidence="1">
    <location>
        <begin position="95"/>
        <end position="112"/>
    </location>
</feature>
<evidence type="ECO:0000313" key="5">
    <source>
        <dbReference type="Proteomes" id="UP000182373"/>
    </source>
</evidence>
<sequence>MPFALTPRVVRIMRATVGFILVFSLSMLAGMTDAIGFLSVDEFMSFMSGNTTRMGVALSLENIERFERLALVIAMFVVGNALGMMLSYSTRRLRIPVLMLFISTLLCIAAGWPGDEMGTPSLVCAVIAMGALNNVVDNVEGVALALTYVSGALSKFGRGLGRFMMGDRNLDWLAQIVPWGGLVVGATIGAALQEHYGRHGLWACFAVSLILTTTTVLIPRAWQRRFG</sequence>
<dbReference type="KEGG" id="gbh:GbCGDNIH2_1080"/>
<protein>
    <submittedName>
        <fullName evidence="3">Membrane spanning protein</fullName>
    </submittedName>
</protein>